<dbReference type="EMBL" id="JBHSAF010000015">
    <property type="protein sequence ID" value="MFC3914713.1"/>
    <property type="molecule type" value="Genomic_DNA"/>
</dbReference>
<dbReference type="SUPFAM" id="SSF51338">
    <property type="entry name" value="Composite domain of metallo-dependent hydrolases"/>
    <property type="match status" value="1"/>
</dbReference>
<feature type="domain" description="Amidohydrolase 3" evidence="2">
    <location>
        <begin position="86"/>
        <end position="608"/>
    </location>
</feature>
<evidence type="ECO:0000256" key="1">
    <source>
        <dbReference type="SAM" id="SignalP"/>
    </source>
</evidence>
<dbReference type="GO" id="GO:0016787">
    <property type="term" value="F:hydrolase activity"/>
    <property type="evidence" value="ECO:0007669"/>
    <property type="project" value="UniProtKB-KW"/>
</dbReference>
<sequence>MMPHINSVHLQIRALLASAVTLGTSLFLIACNSDSNNTADIVFKNGYVYTVDTKDTVAQSVAVRDGKIVSVGTNDSVDDLIDKHTEVIDLAGKMLMPGFIDAHLHALAGGRAQLQCNLAYAPLSQAELRDTIQSCLDASASKEPDGWLEVVNWDRYSTAAKDGDPTKALLDALETQRPIVITASDFHSVLANSRALAIAGITAETADPAGGAFAHDENGELTGIAEDNAGFQIKSFIPADSDADQVQQASSALETLRNQGVTTFMDAAAGEAQGKAFKTLREQGKLTARTFLAIGTSTEEVTADPAKAMAAAAQVAKRLDEGEPSPTPGINSRMIKIFLDGVINAPADTGAMLTPYYTNTGTDSLAHWEPGTNHGSLYYPAEILKPLTLAAADLNMDLHIHATGERSVREMLNAIAYEREQRPKLDFRPSIAHDESVTIADYARFAPLDVTATMSFQWGVRAPYSIGDTENHLGPDRFSRMEPSGSLANAGARVAYGSDWPIDPHDIFLALKAGVTRSGDNTNPNSAAFLSAEYEGKLNAEPALTRAQSLRAITMNSAYQLRMEDKIGSIEPGKYADLIVLEKNFMTEPEEELARNKVLLTMVGGKIVMANDELAKYQAAR</sequence>
<reference evidence="4" key="1">
    <citation type="journal article" date="2019" name="Int. J. Syst. Evol. Microbiol.">
        <title>The Global Catalogue of Microorganisms (GCM) 10K type strain sequencing project: providing services to taxonomists for standard genome sequencing and annotation.</title>
        <authorList>
            <consortium name="The Broad Institute Genomics Platform"/>
            <consortium name="The Broad Institute Genome Sequencing Center for Infectious Disease"/>
            <person name="Wu L."/>
            <person name="Ma J."/>
        </authorList>
    </citation>
    <scope>NUCLEOTIDE SEQUENCE [LARGE SCALE GENOMIC DNA]</scope>
    <source>
        <strain evidence="4">CCUG 54939</strain>
    </source>
</reference>
<dbReference type="Proteomes" id="UP001595692">
    <property type="component" value="Unassembled WGS sequence"/>
</dbReference>
<accession>A0ABV8CRR2</accession>
<dbReference type="Gene3D" id="2.30.40.10">
    <property type="entry name" value="Urease, subunit C, domain 1"/>
    <property type="match status" value="1"/>
</dbReference>
<dbReference type="CDD" id="cd01300">
    <property type="entry name" value="YtcJ_like"/>
    <property type="match status" value="1"/>
</dbReference>
<dbReference type="EC" id="3.5.-.-" evidence="3"/>
<keyword evidence="1" id="KW-0732">Signal</keyword>
<feature type="chain" id="PRO_5045809506" evidence="1">
    <location>
        <begin position="31"/>
        <end position="621"/>
    </location>
</feature>
<organism evidence="3 4">
    <name type="scientific">Pseudaeromonas sharmana</name>
    <dbReference type="NCBI Taxonomy" id="328412"/>
    <lineage>
        <taxon>Bacteria</taxon>
        <taxon>Pseudomonadati</taxon>
        <taxon>Pseudomonadota</taxon>
        <taxon>Gammaproteobacteria</taxon>
        <taxon>Aeromonadales</taxon>
        <taxon>Aeromonadaceae</taxon>
        <taxon>Pseudaeromonas</taxon>
    </lineage>
</organism>
<gene>
    <name evidence="3" type="ORF">ACFOSS_14785</name>
</gene>
<evidence type="ECO:0000313" key="3">
    <source>
        <dbReference type="EMBL" id="MFC3914713.1"/>
    </source>
</evidence>
<evidence type="ECO:0000313" key="4">
    <source>
        <dbReference type="Proteomes" id="UP001595692"/>
    </source>
</evidence>
<evidence type="ECO:0000259" key="2">
    <source>
        <dbReference type="Pfam" id="PF07969"/>
    </source>
</evidence>
<feature type="signal peptide" evidence="1">
    <location>
        <begin position="1"/>
        <end position="30"/>
    </location>
</feature>
<name>A0ABV8CRR2_9GAMM</name>
<keyword evidence="4" id="KW-1185">Reference proteome</keyword>
<dbReference type="Gene3D" id="3.20.20.140">
    <property type="entry name" value="Metal-dependent hydrolases"/>
    <property type="match status" value="1"/>
</dbReference>
<dbReference type="InterPro" id="IPR013108">
    <property type="entry name" value="Amidohydro_3"/>
</dbReference>
<proteinExistence type="predicted"/>
<dbReference type="InterPro" id="IPR032466">
    <property type="entry name" value="Metal_Hydrolase"/>
</dbReference>
<keyword evidence="3" id="KW-0378">Hydrolase</keyword>
<comment type="caution">
    <text evidence="3">The sequence shown here is derived from an EMBL/GenBank/DDBJ whole genome shotgun (WGS) entry which is preliminary data.</text>
</comment>
<protein>
    <submittedName>
        <fullName evidence="3">Amidohydrolase</fullName>
        <ecNumber evidence="3">3.5.-.-</ecNumber>
    </submittedName>
</protein>
<dbReference type="Pfam" id="PF07969">
    <property type="entry name" value="Amidohydro_3"/>
    <property type="match status" value="1"/>
</dbReference>
<dbReference type="InterPro" id="IPR033932">
    <property type="entry name" value="YtcJ-like"/>
</dbReference>
<dbReference type="Gene3D" id="3.10.310.70">
    <property type="match status" value="1"/>
</dbReference>
<dbReference type="PANTHER" id="PTHR22642">
    <property type="entry name" value="IMIDAZOLONEPROPIONASE"/>
    <property type="match status" value="1"/>
</dbReference>
<dbReference type="SUPFAM" id="SSF51556">
    <property type="entry name" value="Metallo-dependent hydrolases"/>
    <property type="match status" value="1"/>
</dbReference>
<dbReference type="InterPro" id="IPR011059">
    <property type="entry name" value="Metal-dep_hydrolase_composite"/>
</dbReference>
<dbReference type="PANTHER" id="PTHR22642:SF2">
    <property type="entry name" value="PROTEIN LONG AFTER FAR-RED 3"/>
    <property type="match status" value="1"/>
</dbReference>